<evidence type="ECO:0000256" key="3">
    <source>
        <dbReference type="ARBA" id="ARBA00008989"/>
    </source>
</evidence>
<evidence type="ECO:0000256" key="6">
    <source>
        <dbReference type="ARBA" id="ARBA00023211"/>
    </source>
</evidence>
<dbReference type="GO" id="GO:0006094">
    <property type="term" value="P:gluconeogenesis"/>
    <property type="evidence" value="ECO:0007669"/>
    <property type="project" value="UniProtKB-UniPathway"/>
</dbReference>
<evidence type="ECO:0000256" key="1">
    <source>
        <dbReference type="ARBA" id="ARBA00001273"/>
    </source>
</evidence>
<dbReference type="GO" id="GO:0046872">
    <property type="term" value="F:metal ion binding"/>
    <property type="evidence" value="ECO:0007669"/>
    <property type="project" value="UniProtKB-KW"/>
</dbReference>
<gene>
    <name evidence="10" type="ORF">E3T61_03205</name>
</gene>
<dbReference type="PIRSF" id="PIRSF004532">
    <property type="entry name" value="GlpX"/>
    <property type="match status" value="1"/>
</dbReference>
<comment type="caution">
    <text evidence="10">The sequence shown here is derived from an EMBL/GenBank/DDBJ whole genome shotgun (WGS) entry which is preliminary data.</text>
</comment>
<keyword evidence="11" id="KW-1185">Reference proteome</keyword>
<evidence type="ECO:0000256" key="5">
    <source>
        <dbReference type="ARBA" id="ARBA00022801"/>
    </source>
</evidence>
<dbReference type="GO" id="GO:0005829">
    <property type="term" value="C:cytosol"/>
    <property type="evidence" value="ECO:0007669"/>
    <property type="project" value="TreeGrafter"/>
</dbReference>
<organism evidence="10 11">
    <name type="scientific">Cryobacterium lactosi</name>
    <dbReference type="NCBI Taxonomy" id="1259202"/>
    <lineage>
        <taxon>Bacteria</taxon>
        <taxon>Bacillati</taxon>
        <taxon>Actinomycetota</taxon>
        <taxon>Actinomycetes</taxon>
        <taxon>Micrococcales</taxon>
        <taxon>Microbacteriaceae</taxon>
        <taxon>Cryobacterium</taxon>
    </lineage>
</organism>
<keyword evidence="7 8" id="KW-0119">Carbohydrate metabolism</keyword>
<feature type="binding site" evidence="9">
    <location>
        <position position="109"/>
    </location>
    <ligand>
        <name>Mn(2+)</name>
        <dbReference type="ChEBI" id="CHEBI:29035"/>
        <label>2</label>
    </ligand>
</feature>
<name>A0A4R9BZ61_9MICO</name>
<dbReference type="Pfam" id="PF03320">
    <property type="entry name" value="FBPase_glpX"/>
    <property type="match status" value="1"/>
</dbReference>
<dbReference type="Gene3D" id="3.30.540.10">
    <property type="entry name" value="Fructose-1,6-Bisphosphatase, subunit A, domain 1"/>
    <property type="match status" value="1"/>
</dbReference>
<dbReference type="InterPro" id="IPR004464">
    <property type="entry name" value="FBPase_class-2/SBPase"/>
</dbReference>
<evidence type="ECO:0000256" key="2">
    <source>
        <dbReference type="ARBA" id="ARBA00004742"/>
    </source>
</evidence>
<evidence type="ECO:0000256" key="8">
    <source>
        <dbReference type="PIRNR" id="PIRNR004532"/>
    </source>
</evidence>
<dbReference type="SUPFAM" id="SSF56655">
    <property type="entry name" value="Carbohydrate phosphatase"/>
    <property type="match status" value="1"/>
</dbReference>
<dbReference type="PANTHER" id="PTHR30447:SF0">
    <property type="entry name" value="FRUCTOSE-1,6-BISPHOSPHATASE 1 CLASS 2-RELATED"/>
    <property type="match status" value="1"/>
</dbReference>
<comment type="catalytic activity">
    <reaction evidence="1">
        <text>beta-D-fructose 1,6-bisphosphate + H2O = beta-D-fructose 6-phosphate + phosphate</text>
        <dbReference type="Rhea" id="RHEA:11064"/>
        <dbReference type="ChEBI" id="CHEBI:15377"/>
        <dbReference type="ChEBI" id="CHEBI:32966"/>
        <dbReference type="ChEBI" id="CHEBI:43474"/>
        <dbReference type="ChEBI" id="CHEBI:57634"/>
        <dbReference type="EC" id="3.1.3.11"/>
    </reaction>
</comment>
<dbReference type="GO" id="GO:0042132">
    <property type="term" value="F:fructose 1,6-bisphosphate 1-phosphatase activity"/>
    <property type="evidence" value="ECO:0007669"/>
    <property type="project" value="UniProtKB-EC"/>
</dbReference>
<dbReference type="Gene3D" id="3.40.190.90">
    <property type="match status" value="1"/>
</dbReference>
<comment type="similarity">
    <text evidence="3 8">Belongs to the FBPase class 2 family.</text>
</comment>
<sequence>MTSPAEAPEAGLIVDATTLLGAEHYSPELVDAVQTATRAAARAAGLWFGRGDKNAADAAAVAAMRAELLTAPFAGLVVIGEGEKDEAPMLANGEELGSGRGPACDIAVDPLDGTRLVQEGLPGSVCVIALAPRGTLFDPRDVFYMDKLISSAPARGVLDLRATPTENVLRLAEALGKPVGDITVAVLDKPRHASLVAELLAAGARVELAGEGDVSSAIAAATPGGRIDLAMGIGGTPEGVLTACAVRALQGFMEGRLAPQTEGQLRMALDAGHDLDRVLTLDDLAASDRVLFASSPVHVNQGNPRFPGGFSVGDAGLEPTTSSV</sequence>
<evidence type="ECO:0000256" key="4">
    <source>
        <dbReference type="ARBA" id="ARBA00022723"/>
    </source>
</evidence>
<comment type="cofactor">
    <cofactor evidence="9">
        <name>Mn(2+)</name>
        <dbReference type="ChEBI" id="CHEBI:29035"/>
    </cofactor>
</comment>
<dbReference type="Proteomes" id="UP000298468">
    <property type="component" value="Unassembled WGS sequence"/>
</dbReference>
<dbReference type="RefSeq" id="WP_134639450.1">
    <property type="nucleotide sequence ID" value="NZ_SOHM01000007.1"/>
</dbReference>
<dbReference type="PANTHER" id="PTHR30447">
    <property type="entry name" value="FRUCTOSE-1,6-BISPHOSPHATASE CLASS 2"/>
    <property type="match status" value="1"/>
</dbReference>
<accession>A0A4R9BZ61</accession>
<comment type="pathway">
    <text evidence="2">Carbohydrate biosynthesis; gluconeogenesis.</text>
</comment>
<evidence type="ECO:0000313" key="11">
    <source>
        <dbReference type="Proteomes" id="UP000298468"/>
    </source>
</evidence>
<dbReference type="EMBL" id="SOHM01000007">
    <property type="protein sequence ID" value="TFD94020.1"/>
    <property type="molecule type" value="Genomic_DNA"/>
</dbReference>
<evidence type="ECO:0000256" key="9">
    <source>
        <dbReference type="PIRSR" id="PIRSR004532-1"/>
    </source>
</evidence>
<feature type="binding site" evidence="9">
    <location>
        <position position="57"/>
    </location>
    <ligand>
        <name>Mn(2+)</name>
        <dbReference type="ChEBI" id="CHEBI:29035"/>
        <label>1</label>
    </ligand>
</feature>
<dbReference type="GO" id="GO:0006071">
    <property type="term" value="P:glycerol metabolic process"/>
    <property type="evidence" value="ECO:0007669"/>
    <property type="project" value="InterPro"/>
</dbReference>
<protein>
    <recommendedName>
        <fullName evidence="8">Fructose-1,6-bisphosphatase</fullName>
    </recommendedName>
</protein>
<dbReference type="AlphaFoldDB" id="A0A4R9BZ61"/>
<dbReference type="OrthoDB" id="9779353at2"/>
<reference evidence="10 11" key="1">
    <citation type="submission" date="2019-03" db="EMBL/GenBank/DDBJ databases">
        <title>Genomics of glacier-inhabiting Cryobacterium strains.</title>
        <authorList>
            <person name="Liu Q."/>
            <person name="Xin Y.-H."/>
        </authorList>
    </citation>
    <scope>NUCLEOTIDE SEQUENCE [LARGE SCALE GENOMIC DNA]</scope>
    <source>
        <strain evidence="10 11">Sr59</strain>
    </source>
</reference>
<keyword evidence="6 9" id="KW-0464">Manganese</keyword>
<feature type="binding site" evidence="9">
    <location>
        <position position="81"/>
    </location>
    <ligand>
        <name>Mn(2+)</name>
        <dbReference type="ChEBI" id="CHEBI:29035"/>
        <label>1</label>
    </ligand>
</feature>
<feature type="binding site" evidence="9">
    <location>
        <position position="112"/>
    </location>
    <ligand>
        <name>Mn(2+)</name>
        <dbReference type="ChEBI" id="CHEBI:29035"/>
        <label>2</label>
    </ligand>
</feature>
<evidence type="ECO:0000313" key="10">
    <source>
        <dbReference type="EMBL" id="TFD94020.1"/>
    </source>
</evidence>
<proteinExistence type="inferred from homology"/>
<dbReference type="UniPathway" id="UPA00138"/>
<dbReference type="GO" id="GO:0030388">
    <property type="term" value="P:fructose 1,6-bisphosphate metabolic process"/>
    <property type="evidence" value="ECO:0007669"/>
    <property type="project" value="TreeGrafter"/>
</dbReference>
<keyword evidence="4 9" id="KW-0479">Metal-binding</keyword>
<keyword evidence="5" id="KW-0378">Hydrolase</keyword>
<feature type="binding site" evidence="9">
    <location>
        <position position="238"/>
    </location>
    <ligand>
        <name>Mn(2+)</name>
        <dbReference type="ChEBI" id="CHEBI:29035"/>
        <label>2</label>
    </ligand>
</feature>
<evidence type="ECO:0000256" key="7">
    <source>
        <dbReference type="ARBA" id="ARBA00023277"/>
    </source>
</evidence>